<sequence>MKLRKPIEHLVLIDLDWDFYIAKFTQQQNMDKAIHGGPWFILGSFLSVKCWESNFAPKESTITHSAIWIRLPQLPNEFYDKSILENIGKKFVSLLKIDACTFATLRGRYARICIKYQGLTSRIAARDRTLRTVFNPNSVHRYAADIHCYGGSLISGADNRRGHEPGNHPICATTMDTSAAANIPVQQPEPIVDDGVELSLQPASTPDTLFPTPNTNPEVLNPTFIPWTIPEMGVTQPIPNWVGNLGDGNRSSLEKIK</sequence>
<protein>
    <recommendedName>
        <fullName evidence="3">DUF4283 domain-containing protein</fullName>
    </recommendedName>
</protein>
<accession>A0A9J5WIH8</accession>
<name>A0A9J5WIH8_SOLCO</name>
<dbReference type="AlphaFoldDB" id="A0A9J5WIH8"/>
<dbReference type="PANTHER" id="PTHR31286:SF99">
    <property type="entry name" value="DUF4283 DOMAIN-CONTAINING PROTEIN"/>
    <property type="match status" value="1"/>
</dbReference>
<dbReference type="Proteomes" id="UP000824120">
    <property type="component" value="Chromosome 11"/>
</dbReference>
<reference evidence="1 2" key="1">
    <citation type="submission" date="2020-09" db="EMBL/GenBank/DDBJ databases">
        <title>De no assembly of potato wild relative species, Solanum commersonii.</title>
        <authorList>
            <person name="Cho K."/>
        </authorList>
    </citation>
    <scope>NUCLEOTIDE SEQUENCE [LARGE SCALE GENOMIC DNA]</scope>
    <source>
        <strain evidence="1">LZ3.2</strain>
        <tissue evidence="1">Leaf</tissue>
    </source>
</reference>
<gene>
    <name evidence="1" type="ORF">H5410_055783</name>
</gene>
<keyword evidence="2" id="KW-1185">Reference proteome</keyword>
<evidence type="ECO:0000313" key="1">
    <source>
        <dbReference type="EMBL" id="KAG5575649.1"/>
    </source>
</evidence>
<dbReference type="InterPro" id="IPR040256">
    <property type="entry name" value="At4g02000-like"/>
</dbReference>
<dbReference type="EMBL" id="JACXVP010000011">
    <property type="protein sequence ID" value="KAG5575649.1"/>
    <property type="molecule type" value="Genomic_DNA"/>
</dbReference>
<dbReference type="PANTHER" id="PTHR31286">
    <property type="entry name" value="GLYCINE-RICH CELL WALL STRUCTURAL PROTEIN 1.8-LIKE"/>
    <property type="match status" value="1"/>
</dbReference>
<organism evidence="1 2">
    <name type="scientific">Solanum commersonii</name>
    <name type="common">Commerson's wild potato</name>
    <name type="synonym">Commerson's nightshade</name>
    <dbReference type="NCBI Taxonomy" id="4109"/>
    <lineage>
        <taxon>Eukaryota</taxon>
        <taxon>Viridiplantae</taxon>
        <taxon>Streptophyta</taxon>
        <taxon>Embryophyta</taxon>
        <taxon>Tracheophyta</taxon>
        <taxon>Spermatophyta</taxon>
        <taxon>Magnoliopsida</taxon>
        <taxon>eudicotyledons</taxon>
        <taxon>Gunneridae</taxon>
        <taxon>Pentapetalae</taxon>
        <taxon>asterids</taxon>
        <taxon>lamiids</taxon>
        <taxon>Solanales</taxon>
        <taxon>Solanaceae</taxon>
        <taxon>Solanoideae</taxon>
        <taxon>Solaneae</taxon>
        <taxon>Solanum</taxon>
    </lineage>
</organism>
<comment type="caution">
    <text evidence="1">The sequence shown here is derived from an EMBL/GenBank/DDBJ whole genome shotgun (WGS) entry which is preliminary data.</text>
</comment>
<evidence type="ECO:0000313" key="2">
    <source>
        <dbReference type="Proteomes" id="UP000824120"/>
    </source>
</evidence>
<dbReference type="OrthoDB" id="1750606at2759"/>
<proteinExistence type="predicted"/>
<evidence type="ECO:0008006" key="3">
    <source>
        <dbReference type="Google" id="ProtNLM"/>
    </source>
</evidence>